<keyword evidence="1" id="KW-0732">Signal</keyword>
<feature type="non-terminal residue" evidence="2">
    <location>
        <position position="63"/>
    </location>
</feature>
<proteinExistence type="predicted"/>
<gene>
    <name evidence="2" type="ORF">C6N75_25325</name>
</gene>
<dbReference type="Proteomes" id="UP000239322">
    <property type="component" value="Unassembled WGS sequence"/>
</dbReference>
<evidence type="ECO:0000313" key="2">
    <source>
        <dbReference type="EMBL" id="PRH76496.1"/>
    </source>
</evidence>
<dbReference type="AlphaFoldDB" id="A0A2S9PQ07"/>
<dbReference type="EMBL" id="PVLV01000491">
    <property type="protein sequence ID" value="PRH76496.1"/>
    <property type="molecule type" value="Genomic_DNA"/>
</dbReference>
<protein>
    <submittedName>
        <fullName evidence="2">Uncharacterized protein</fullName>
    </submittedName>
</protein>
<evidence type="ECO:0000256" key="1">
    <source>
        <dbReference type="SAM" id="SignalP"/>
    </source>
</evidence>
<comment type="caution">
    <text evidence="2">The sequence shown here is derived from an EMBL/GenBank/DDBJ whole genome shotgun (WGS) entry which is preliminary data.</text>
</comment>
<sequence>MPALASHRKPRSRTLPVLHTPAPAAVGVTTAAALASVALISAQSATAAAPAAPSGRTPTAGAP</sequence>
<feature type="signal peptide" evidence="1">
    <location>
        <begin position="1"/>
        <end position="47"/>
    </location>
</feature>
<organism evidence="2 3">
    <name type="scientific">Streptomyces solincola</name>
    <dbReference type="NCBI Taxonomy" id="2100817"/>
    <lineage>
        <taxon>Bacteria</taxon>
        <taxon>Bacillati</taxon>
        <taxon>Actinomycetota</taxon>
        <taxon>Actinomycetes</taxon>
        <taxon>Kitasatosporales</taxon>
        <taxon>Streptomycetaceae</taxon>
        <taxon>Streptomyces</taxon>
    </lineage>
</organism>
<accession>A0A2S9PQ07</accession>
<feature type="chain" id="PRO_5015643199" evidence="1">
    <location>
        <begin position="48"/>
        <end position="63"/>
    </location>
</feature>
<name>A0A2S9PQ07_9ACTN</name>
<reference evidence="2 3" key="1">
    <citation type="submission" date="2018-03" db="EMBL/GenBank/DDBJ databases">
        <title>Novel Streptomyces sp. from soil.</title>
        <authorList>
            <person name="Tan G.Y.A."/>
            <person name="Lee Z.Y."/>
        </authorList>
    </citation>
    <scope>NUCLEOTIDE SEQUENCE [LARGE SCALE GENOMIC DNA]</scope>
    <source>
        <strain evidence="2 3">ST5x</strain>
    </source>
</reference>
<keyword evidence="3" id="KW-1185">Reference proteome</keyword>
<evidence type="ECO:0000313" key="3">
    <source>
        <dbReference type="Proteomes" id="UP000239322"/>
    </source>
</evidence>